<keyword evidence="1" id="KW-0812">Transmembrane</keyword>
<dbReference type="AlphaFoldDB" id="A0A1H7SFD5"/>
<feature type="transmembrane region" description="Helical" evidence="1">
    <location>
        <begin position="120"/>
        <end position="140"/>
    </location>
</feature>
<feature type="domain" description="Potassium channel" evidence="2">
    <location>
        <begin position="158"/>
        <end position="208"/>
    </location>
</feature>
<feature type="transmembrane region" description="Helical" evidence="1">
    <location>
        <begin position="90"/>
        <end position="108"/>
    </location>
</feature>
<proteinExistence type="predicted"/>
<dbReference type="Pfam" id="PF07885">
    <property type="entry name" value="Ion_trans_2"/>
    <property type="match status" value="1"/>
</dbReference>
<reference evidence="4" key="1">
    <citation type="submission" date="2016-10" db="EMBL/GenBank/DDBJ databases">
        <authorList>
            <person name="Varghese N."/>
            <person name="Submissions S."/>
        </authorList>
    </citation>
    <scope>NUCLEOTIDE SEQUENCE [LARGE SCALE GENOMIC DNA]</scope>
    <source>
        <strain evidence="4">DSM 25232 / NCIMB 14723 / 92V</strain>
    </source>
</reference>
<dbReference type="EMBL" id="FOAB01000005">
    <property type="protein sequence ID" value="SEL71215.1"/>
    <property type="molecule type" value="Genomic_DNA"/>
</dbReference>
<protein>
    <submittedName>
        <fullName evidence="3">Ion channel</fullName>
    </submittedName>
</protein>
<organism evidence="3 4">
    <name type="scientific">Aquimarina amphilecti</name>
    <dbReference type="NCBI Taxonomy" id="1038014"/>
    <lineage>
        <taxon>Bacteria</taxon>
        <taxon>Pseudomonadati</taxon>
        <taxon>Bacteroidota</taxon>
        <taxon>Flavobacteriia</taxon>
        <taxon>Flavobacteriales</taxon>
        <taxon>Flavobacteriaceae</taxon>
        <taxon>Aquimarina</taxon>
    </lineage>
</organism>
<name>A0A1H7SFD5_AQUAM</name>
<keyword evidence="1" id="KW-0472">Membrane</keyword>
<dbReference type="OrthoDB" id="9799090at2"/>
<evidence type="ECO:0000313" key="4">
    <source>
        <dbReference type="Proteomes" id="UP000198521"/>
    </source>
</evidence>
<sequence length="217" mass="24643">MKKITEILNTYKYLIALISVFNFLLTPIHATISEMYPAHAVVLNYTLVILASSLIASRTKTRIRTHILGAVALVFIWLEFSKPGIQMIKAFRLASSFLLFSYFCFLLLQQLRKIEKINLQFILGPILGFIYLGIIGGILFETIHFIDPRSFHLRGDYSGYVFYYFSFISITTVGYGDVTPLTPQAQSITLVMNIIGQFYLAIVIAVFVGKYINVKSK</sequence>
<feature type="transmembrane region" description="Helical" evidence="1">
    <location>
        <begin position="63"/>
        <end position="78"/>
    </location>
</feature>
<feature type="transmembrane region" description="Helical" evidence="1">
    <location>
        <begin position="36"/>
        <end position="56"/>
    </location>
</feature>
<keyword evidence="1" id="KW-1133">Transmembrane helix</keyword>
<dbReference type="RefSeq" id="WP_091410184.1">
    <property type="nucleotide sequence ID" value="NZ_FOAB01000005.1"/>
</dbReference>
<evidence type="ECO:0000313" key="3">
    <source>
        <dbReference type="EMBL" id="SEL71215.1"/>
    </source>
</evidence>
<feature type="transmembrane region" description="Helical" evidence="1">
    <location>
        <begin position="160"/>
        <end position="178"/>
    </location>
</feature>
<evidence type="ECO:0000259" key="2">
    <source>
        <dbReference type="Pfam" id="PF07885"/>
    </source>
</evidence>
<dbReference type="Gene3D" id="1.10.287.70">
    <property type="match status" value="1"/>
</dbReference>
<dbReference type="STRING" id="1038014.SAMN04487910_3140"/>
<dbReference type="SUPFAM" id="SSF81324">
    <property type="entry name" value="Voltage-gated potassium channels"/>
    <property type="match status" value="1"/>
</dbReference>
<evidence type="ECO:0000256" key="1">
    <source>
        <dbReference type="SAM" id="Phobius"/>
    </source>
</evidence>
<dbReference type="Proteomes" id="UP000198521">
    <property type="component" value="Unassembled WGS sequence"/>
</dbReference>
<keyword evidence="4" id="KW-1185">Reference proteome</keyword>
<accession>A0A1H7SFD5</accession>
<dbReference type="InterPro" id="IPR013099">
    <property type="entry name" value="K_chnl_dom"/>
</dbReference>
<feature type="transmembrane region" description="Helical" evidence="1">
    <location>
        <begin position="12"/>
        <end position="30"/>
    </location>
</feature>
<gene>
    <name evidence="3" type="ORF">SAMN04487910_3140</name>
</gene>
<feature type="transmembrane region" description="Helical" evidence="1">
    <location>
        <begin position="190"/>
        <end position="212"/>
    </location>
</feature>